<evidence type="ECO:0000256" key="2">
    <source>
        <dbReference type="ARBA" id="ARBA00022617"/>
    </source>
</evidence>
<dbReference type="GO" id="GO:0034599">
    <property type="term" value="P:cellular response to oxidative stress"/>
    <property type="evidence" value="ECO:0007669"/>
    <property type="project" value="InterPro"/>
</dbReference>
<dbReference type="PANTHER" id="PTHR31356:SF53">
    <property type="entry name" value="HEME PEROXIDASE"/>
    <property type="match status" value="1"/>
</dbReference>
<dbReference type="InterPro" id="IPR010255">
    <property type="entry name" value="Haem_peroxidase_sf"/>
</dbReference>
<dbReference type="SUPFAM" id="SSF48113">
    <property type="entry name" value="Heme-dependent peroxidases"/>
    <property type="match status" value="1"/>
</dbReference>
<keyword evidence="3" id="KW-0479">Metal-binding</keyword>
<reference evidence="9" key="1">
    <citation type="submission" date="2020-05" db="EMBL/GenBank/DDBJ databases">
        <title>Mycena genomes resolve the evolution of fungal bioluminescence.</title>
        <authorList>
            <person name="Tsai I.J."/>
        </authorList>
    </citation>
    <scope>NUCLEOTIDE SEQUENCE</scope>
    <source>
        <strain evidence="9">160909Yilan</strain>
    </source>
</reference>
<evidence type="ECO:0000256" key="3">
    <source>
        <dbReference type="ARBA" id="ARBA00022723"/>
    </source>
</evidence>
<keyword evidence="2" id="KW-0349">Heme</keyword>
<keyword evidence="5" id="KW-0408">Iron</keyword>
<dbReference type="PANTHER" id="PTHR31356">
    <property type="entry name" value="THYLAKOID LUMENAL 29 KDA PROTEIN, CHLOROPLASTIC-RELATED"/>
    <property type="match status" value="1"/>
</dbReference>
<dbReference type="EMBL" id="JACAZH010000013">
    <property type="protein sequence ID" value="KAF7351640.1"/>
    <property type="molecule type" value="Genomic_DNA"/>
</dbReference>
<proteinExistence type="inferred from homology"/>
<evidence type="ECO:0000256" key="1">
    <source>
        <dbReference type="ARBA" id="ARBA00022559"/>
    </source>
</evidence>
<dbReference type="GO" id="GO:0000302">
    <property type="term" value="P:response to reactive oxygen species"/>
    <property type="evidence" value="ECO:0007669"/>
    <property type="project" value="TreeGrafter"/>
</dbReference>
<evidence type="ECO:0000256" key="5">
    <source>
        <dbReference type="ARBA" id="ARBA00023004"/>
    </source>
</evidence>
<dbReference type="EC" id="1.11.1.-" evidence="7"/>
<name>A0A8H7CVC0_9AGAR</name>
<comment type="similarity">
    <text evidence="6">Belongs to the peroxidase family.</text>
</comment>
<dbReference type="InterPro" id="IPR044831">
    <property type="entry name" value="Ccp1-like"/>
</dbReference>
<organism evidence="9 10">
    <name type="scientific">Mycena sanguinolenta</name>
    <dbReference type="NCBI Taxonomy" id="230812"/>
    <lineage>
        <taxon>Eukaryota</taxon>
        <taxon>Fungi</taxon>
        <taxon>Dikarya</taxon>
        <taxon>Basidiomycota</taxon>
        <taxon>Agaricomycotina</taxon>
        <taxon>Agaricomycetes</taxon>
        <taxon>Agaricomycetidae</taxon>
        <taxon>Agaricales</taxon>
        <taxon>Marasmiineae</taxon>
        <taxon>Mycenaceae</taxon>
        <taxon>Mycena</taxon>
    </lineage>
</organism>
<dbReference type="GO" id="GO:0004601">
    <property type="term" value="F:peroxidase activity"/>
    <property type="evidence" value="ECO:0007669"/>
    <property type="project" value="UniProtKB-KW"/>
</dbReference>
<keyword evidence="4 7" id="KW-0560">Oxidoreductase</keyword>
<sequence length="533" mass="57042">MFHHAPFSTLAFLATVCAYTWPSPQLDELESARFDQKGLHANAFSGFLGSCDSFIFGPNTGRSNAADWIRMARFSETSLRIMTWRHNSKDGTGGLDASIRFAEEQARAENAGNGFANTMIVVGTQVSRYISNADAIALAAVMAIENCGGPEVAFRGGRIDATEPNAPGVPEPEQDLDSHIAAFARQGFTKTEMISLVACGHTFGGVQHDPFPDIVNVLNDTADTEDVAHFDSTFATFDNNVATEYISGTTQNPLVVGFNDTTNSDKRIFGSDGNTTMLSFANSPALFASTCADLFARMIDTVPNGVVLTDVITPLPVKPSDVVLTMNGDVLELSASVRLWNTTDTTSSVTMLWKDHIGGTGNDTLAFWDLSSATGGKYSAAWYRVATVTNAVLTDFVSLDPAAGITSMSFLVDGQLDDQNGLGFAIQDGFMLSKTSCQIEFLSARFDVAVRNGVNATRVYLEQITTDTLQRVVVVEIDIPPPSQPVAINSAYSLWSVNVTNPNVGYAIGAEIDGIKYSTTIAYGVTAFPSCSA</sequence>
<evidence type="ECO:0000256" key="4">
    <source>
        <dbReference type="ARBA" id="ARBA00023002"/>
    </source>
</evidence>
<keyword evidence="7" id="KW-0732">Signal</keyword>
<feature type="chain" id="PRO_5034769687" description="Peroxidase" evidence="7">
    <location>
        <begin position="19"/>
        <end position="533"/>
    </location>
</feature>
<dbReference type="Gene3D" id="1.10.420.10">
    <property type="entry name" value="Peroxidase, domain 2"/>
    <property type="match status" value="1"/>
</dbReference>
<dbReference type="GO" id="GO:0020037">
    <property type="term" value="F:heme binding"/>
    <property type="evidence" value="ECO:0007669"/>
    <property type="project" value="UniProtKB-UniRule"/>
</dbReference>
<dbReference type="GO" id="GO:0042744">
    <property type="term" value="P:hydrogen peroxide catabolic process"/>
    <property type="evidence" value="ECO:0007669"/>
    <property type="project" value="TreeGrafter"/>
</dbReference>
<dbReference type="GO" id="GO:0046872">
    <property type="term" value="F:metal ion binding"/>
    <property type="evidence" value="ECO:0007669"/>
    <property type="project" value="UniProtKB-UniRule"/>
</dbReference>
<protein>
    <recommendedName>
        <fullName evidence="7">Peroxidase</fullName>
        <ecNumber evidence="7">1.11.1.-</ecNumber>
    </recommendedName>
</protein>
<evidence type="ECO:0000259" key="8">
    <source>
        <dbReference type="PROSITE" id="PS50873"/>
    </source>
</evidence>
<dbReference type="InterPro" id="IPR002016">
    <property type="entry name" value="Haem_peroxidase"/>
</dbReference>
<evidence type="ECO:0000256" key="6">
    <source>
        <dbReference type="RuleBase" id="RU004241"/>
    </source>
</evidence>
<comment type="caution">
    <text evidence="9">The sequence shown here is derived from an EMBL/GenBank/DDBJ whole genome shotgun (WGS) entry which is preliminary data.</text>
</comment>
<feature type="signal peptide" evidence="7">
    <location>
        <begin position="1"/>
        <end position="18"/>
    </location>
</feature>
<dbReference type="AlphaFoldDB" id="A0A8H7CVC0"/>
<dbReference type="Proteomes" id="UP000623467">
    <property type="component" value="Unassembled WGS sequence"/>
</dbReference>
<evidence type="ECO:0000313" key="10">
    <source>
        <dbReference type="Proteomes" id="UP000623467"/>
    </source>
</evidence>
<keyword evidence="1 7" id="KW-0575">Peroxidase</keyword>
<dbReference type="OrthoDB" id="2144714at2759"/>
<dbReference type="PRINTS" id="PR00458">
    <property type="entry name" value="PEROXIDASE"/>
</dbReference>
<keyword evidence="10" id="KW-1185">Reference proteome</keyword>
<dbReference type="PROSITE" id="PS50873">
    <property type="entry name" value="PEROXIDASE_4"/>
    <property type="match status" value="1"/>
</dbReference>
<evidence type="ECO:0000313" key="9">
    <source>
        <dbReference type="EMBL" id="KAF7351640.1"/>
    </source>
</evidence>
<feature type="domain" description="Plant heme peroxidase family profile" evidence="8">
    <location>
        <begin position="47"/>
        <end position="298"/>
    </location>
</feature>
<dbReference type="Gene3D" id="1.10.520.10">
    <property type="match status" value="1"/>
</dbReference>
<evidence type="ECO:0000256" key="7">
    <source>
        <dbReference type="RuleBase" id="RU363051"/>
    </source>
</evidence>
<dbReference type="Pfam" id="PF00141">
    <property type="entry name" value="peroxidase"/>
    <property type="match status" value="1"/>
</dbReference>
<gene>
    <name evidence="9" type="ORF">MSAN_01596600</name>
</gene>
<accession>A0A8H7CVC0</accession>